<comment type="caution">
    <text evidence="1">The sequence shown here is derived from an EMBL/GenBank/DDBJ whole genome shotgun (WGS) entry which is preliminary data.</text>
</comment>
<accession>A0ABV1KE10</accession>
<gene>
    <name evidence="1" type="ORF">WIS52_19690</name>
</gene>
<sequence length="92" mass="9991">MKAAALAQPPFPELQRAGYRFDVRHQPAPDTDEEPDWVVVIRTPEGRTLFPDAVDSTETSALRRAADRARLLLRAEPGPVASGPVASRATDA</sequence>
<dbReference type="RefSeq" id="WP_349299772.1">
    <property type="nucleotide sequence ID" value="NZ_JBEDNQ010000008.1"/>
</dbReference>
<evidence type="ECO:0000313" key="1">
    <source>
        <dbReference type="EMBL" id="MEQ3552701.1"/>
    </source>
</evidence>
<keyword evidence="2" id="KW-1185">Reference proteome</keyword>
<organism evidence="1 2">
    <name type="scientific">Pseudonocardia nematodicida</name>
    <dbReference type="NCBI Taxonomy" id="1206997"/>
    <lineage>
        <taxon>Bacteria</taxon>
        <taxon>Bacillati</taxon>
        <taxon>Actinomycetota</taxon>
        <taxon>Actinomycetes</taxon>
        <taxon>Pseudonocardiales</taxon>
        <taxon>Pseudonocardiaceae</taxon>
        <taxon>Pseudonocardia</taxon>
    </lineage>
</organism>
<evidence type="ECO:0000313" key="2">
    <source>
        <dbReference type="Proteomes" id="UP001494902"/>
    </source>
</evidence>
<dbReference type="Proteomes" id="UP001494902">
    <property type="component" value="Unassembled WGS sequence"/>
</dbReference>
<dbReference type="EMBL" id="JBEDNQ010000008">
    <property type="protein sequence ID" value="MEQ3552701.1"/>
    <property type="molecule type" value="Genomic_DNA"/>
</dbReference>
<protein>
    <submittedName>
        <fullName evidence="1">Uncharacterized protein</fullName>
    </submittedName>
</protein>
<name>A0ABV1KE10_9PSEU</name>
<reference evidence="1 2" key="1">
    <citation type="submission" date="2024-03" db="EMBL/GenBank/DDBJ databases">
        <title>Draft genome sequence of Pseudonocardia nematodicida JCM 31783.</title>
        <authorList>
            <person name="Butdee W."/>
            <person name="Duangmal K."/>
        </authorList>
    </citation>
    <scope>NUCLEOTIDE SEQUENCE [LARGE SCALE GENOMIC DNA]</scope>
    <source>
        <strain evidence="1 2">JCM 31783</strain>
    </source>
</reference>
<proteinExistence type="predicted"/>